<feature type="domain" description="Endoribonuclease YicC-like N-terminal" evidence="6">
    <location>
        <begin position="2"/>
        <end position="144"/>
    </location>
</feature>
<dbReference type="GO" id="GO:0004521">
    <property type="term" value="F:RNA endonuclease activity"/>
    <property type="evidence" value="ECO:0007669"/>
    <property type="project" value="InterPro"/>
</dbReference>
<evidence type="ECO:0000256" key="3">
    <source>
        <dbReference type="ARBA" id="ARBA00022759"/>
    </source>
</evidence>
<evidence type="ECO:0000313" key="9">
    <source>
        <dbReference type="Proteomes" id="UP000216312"/>
    </source>
</evidence>
<dbReference type="PANTHER" id="PTHR30636">
    <property type="entry name" value="UPF0701 PROTEIN YICC"/>
    <property type="match status" value="1"/>
</dbReference>
<dbReference type="Pfam" id="PF03755">
    <property type="entry name" value="YicC-like_N"/>
    <property type="match status" value="1"/>
</dbReference>
<evidence type="ECO:0000256" key="5">
    <source>
        <dbReference type="ARBA" id="ARBA00035648"/>
    </source>
</evidence>
<feature type="domain" description="Endoribonuclease YicC-like C-terminal" evidence="7">
    <location>
        <begin position="166"/>
        <end position="273"/>
    </location>
</feature>
<evidence type="ECO:0000256" key="4">
    <source>
        <dbReference type="ARBA" id="ARBA00022801"/>
    </source>
</evidence>
<organism evidence="8 9">
    <name type="scientific">candidate division WOR-3 bacterium 4484_18</name>
    <dbReference type="NCBI Taxonomy" id="2020626"/>
    <lineage>
        <taxon>Bacteria</taxon>
        <taxon>Bacteria division WOR-3</taxon>
    </lineage>
</organism>
<sequence length="274" mass="32240">MIYSMTGFGEVEDELFHIRIKSVNHRFINLSLRLSPAIEPYEVRIRKLIQEKLQRGAITVSIKFKEERWVLDESKLQSFNEFLSQVKEKLGVSGELKLEHFLPYLTEFTSPMRVERNLWPQLRKSLNRALRKVRTMQRKEGMAIYERVIAEIQKLRDMLDEVRKQASVRNEAIKRRISTVLETHGDEILNNEYFLSEKYTVDEEINRFASHVDELERTLNQGGVCGKKALFLLQEMQRELNTLGAKAKDDKLVHLVVDLKLIVESMHEELENIK</sequence>
<evidence type="ECO:0000259" key="6">
    <source>
        <dbReference type="Pfam" id="PF03755"/>
    </source>
</evidence>
<dbReference type="AlphaFoldDB" id="A0A257LTJ8"/>
<dbReference type="InterPro" id="IPR013551">
    <property type="entry name" value="YicC-like_C"/>
</dbReference>
<accession>A0A257LTJ8</accession>
<keyword evidence="3" id="KW-0255">Endonuclease</keyword>
<evidence type="ECO:0000313" key="8">
    <source>
        <dbReference type="EMBL" id="OYV02985.1"/>
    </source>
</evidence>
<proteinExistence type="inferred from homology"/>
<dbReference type="Pfam" id="PF08340">
    <property type="entry name" value="YicC-like_C"/>
    <property type="match status" value="1"/>
</dbReference>
<dbReference type="Proteomes" id="UP000216312">
    <property type="component" value="Unassembled WGS sequence"/>
</dbReference>
<comment type="similarity">
    <text evidence="5">Belongs to the YicC/YloC family.</text>
</comment>
<comment type="cofactor">
    <cofactor evidence="1">
        <name>a divalent metal cation</name>
        <dbReference type="ChEBI" id="CHEBI:60240"/>
    </cofactor>
</comment>
<protein>
    <recommendedName>
        <fullName evidence="10">YicC family protein</fullName>
    </recommendedName>
</protein>
<comment type="caution">
    <text evidence="8">The sequence shown here is derived from an EMBL/GenBank/DDBJ whole genome shotgun (WGS) entry which is preliminary data.</text>
</comment>
<gene>
    <name evidence="8" type="ORF">CGW93_02985</name>
</gene>
<dbReference type="PANTHER" id="PTHR30636:SF3">
    <property type="entry name" value="UPF0701 PROTEIN YICC"/>
    <property type="match status" value="1"/>
</dbReference>
<evidence type="ECO:0008006" key="10">
    <source>
        <dbReference type="Google" id="ProtNLM"/>
    </source>
</evidence>
<evidence type="ECO:0000259" key="7">
    <source>
        <dbReference type="Pfam" id="PF08340"/>
    </source>
</evidence>
<keyword evidence="4" id="KW-0378">Hydrolase</keyword>
<reference evidence="9" key="1">
    <citation type="submission" date="2017-07" db="EMBL/GenBank/DDBJ databases">
        <title>Novel pathways for hydrocarbon cycling and metabolic interdependencies in hydrothermal sediment communities.</title>
        <authorList>
            <person name="Dombrowski N."/>
            <person name="Seitz K."/>
            <person name="Teske A."/>
            <person name="Baker B."/>
        </authorList>
    </citation>
    <scope>NUCLEOTIDE SEQUENCE [LARGE SCALE GENOMIC DNA]</scope>
</reference>
<dbReference type="GO" id="GO:0016787">
    <property type="term" value="F:hydrolase activity"/>
    <property type="evidence" value="ECO:0007669"/>
    <property type="project" value="UniProtKB-KW"/>
</dbReference>
<dbReference type="InterPro" id="IPR013527">
    <property type="entry name" value="YicC-like_N"/>
</dbReference>
<name>A0A257LTJ8_UNCW3</name>
<keyword evidence="2" id="KW-0540">Nuclease</keyword>
<evidence type="ECO:0000256" key="1">
    <source>
        <dbReference type="ARBA" id="ARBA00001968"/>
    </source>
</evidence>
<dbReference type="InterPro" id="IPR005229">
    <property type="entry name" value="YicC/YloC-like"/>
</dbReference>
<dbReference type="EMBL" id="NMUJ01000030">
    <property type="protein sequence ID" value="OYV02985.1"/>
    <property type="molecule type" value="Genomic_DNA"/>
</dbReference>
<evidence type="ECO:0000256" key="2">
    <source>
        <dbReference type="ARBA" id="ARBA00022722"/>
    </source>
</evidence>